<dbReference type="eggNOG" id="COG0382">
    <property type="taxonomic scope" value="Bacteria"/>
</dbReference>
<protein>
    <submittedName>
        <fullName evidence="6">4-hydroxybenzoate polyprenyltransferase and related prenyltransferases</fullName>
    </submittedName>
</protein>
<dbReference type="PANTHER" id="PTHR42723">
    <property type="entry name" value="CHLOROPHYLL SYNTHASE"/>
    <property type="match status" value="1"/>
</dbReference>
<accession>S0EUK5</accession>
<feature type="transmembrane region" description="Helical" evidence="5">
    <location>
        <begin position="56"/>
        <end position="77"/>
    </location>
</feature>
<evidence type="ECO:0000313" key="7">
    <source>
        <dbReference type="Proteomes" id="UP000014227"/>
    </source>
</evidence>
<keyword evidence="2 5" id="KW-0812">Transmembrane</keyword>
<feature type="transmembrane region" description="Helical" evidence="5">
    <location>
        <begin position="97"/>
        <end position="114"/>
    </location>
</feature>
<dbReference type="Pfam" id="PF01040">
    <property type="entry name" value="UbiA"/>
    <property type="match status" value="1"/>
</dbReference>
<dbReference type="RefSeq" id="WP_016481581.1">
    <property type="nucleotide sequence ID" value="NC_021487.1"/>
</dbReference>
<feature type="transmembrane region" description="Helical" evidence="5">
    <location>
        <begin position="253"/>
        <end position="270"/>
    </location>
</feature>
<dbReference type="NCBIfam" id="NF008978">
    <property type="entry name" value="PRK12324.1-4"/>
    <property type="match status" value="1"/>
</dbReference>
<dbReference type="InterPro" id="IPR044878">
    <property type="entry name" value="UbiA_sf"/>
</dbReference>
<dbReference type="Gene3D" id="1.10.357.140">
    <property type="entry name" value="UbiA prenyltransferase"/>
    <property type="match status" value="1"/>
</dbReference>
<organism evidence="6 7">
    <name type="scientific">Chthonomonas calidirosea (strain DSM 23976 / ICMP 18418 / T49)</name>
    <dbReference type="NCBI Taxonomy" id="1303518"/>
    <lineage>
        <taxon>Bacteria</taxon>
        <taxon>Bacillati</taxon>
        <taxon>Armatimonadota</taxon>
        <taxon>Chthonomonadia</taxon>
        <taxon>Chthonomonadales</taxon>
        <taxon>Chthonomonadaceae</taxon>
        <taxon>Chthonomonas</taxon>
    </lineage>
</organism>
<dbReference type="KEGG" id="ccz:CCALI_00179"/>
<comment type="subcellular location">
    <subcellularLocation>
        <location evidence="1">Membrane</location>
        <topology evidence="1">Multi-pass membrane protein</topology>
    </subcellularLocation>
</comment>
<sequence length="324" mass="35865">METKASSLPEPLPKTDRSLKRTLCALLEATRPKQATKNLFVFAALVFAGDLFKPSLFLRALLAFLIFCITTGGVYLWNDIFDAERDRLHPQKRHRPIASGALPVPLAWTAVFLLEAAGSIAAFFINLRFGITIVAYIVLQVAYGLILKQIVLLDVFALAAGFLLRTAGGGFAIQVGISPWLLLCTLELALFLGFGKRRQEIVTLGPDAGKHRPILEEYSLPLLDQLIGLVVAMTLISYSVYAVESPSARSHPHLWATVPIVLYGLFRYLYLVYRKGWGGAPDEVLLQDRPLQITILLWFLLVLVLFALDGHTKGGLLGYLILHK</sequence>
<dbReference type="PANTHER" id="PTHR42723:SF1">
    <property type="entry name" value="CHLOROPHYLL SYNTHASE, CHLOROPLASTIC"/>
    <property type="match status" value="1"/>
</dbReference>
<evidence type="ECO:0000256" key="4">
    <source>
        <dbReference type="ARBA" id="ARBA00023136"/>
    </source>
</evidence>
<dbReference type="PATRIC" id="fig|1303518.3.peg.180"/>
<dbReference type="EMBL" id="HF951689">
    <property type="protein sequence ID" value="CCW34017.1"/>
    <property type="molecule type" value="Genomic_DNA"/>
</dbReference>
<evidence type="ECO:0000256" key="5">
    <source>
        <dbReference type="SAM" id="Phobius"/>
    </source>
</evidence>
<feature type="transmembrane region" description="Helical" evidence="5">
    <location>
        <begin position="120"/>
        <end position="139"/>
    </location>
</feature>
<feature type="transmembrane region" description="Helical" evidence="5">
    <location>
        <begin position="146"/>
        <end position="165"/>
    </location>
</feature>
<dbReference type="Proteomes" id="UP000014227">
    <property type="component" value="Chromosome I"/>
</dbReference>
<reference evidence="7" key="1">
    <citation type="submission" date="2013-03" db="EMBL/GenBank/DDBJ databases">
        <title>Genome sequence of Chthonomonas calidirosea, the first sequenced genome from the Armatimonadetes phylum (formally candidate division OP10).</title>
        <authorList>
            <person name="Lee K.C.Y."/>
            <person name="Morgan X.C."/>
            <person name="Dunfield P.F."/>
            <person name="Tamas I."/>
            <person name="Houghton K.M."/>
            <person name="Vyssotski M."/>
            <person name="Ryan J.L.J."/>
            <person name="Lagutin K."/>
            <person name="McDonald I.R."/>
            <person name="Stott M.B."/>
        </authorList>
    </citation>
    <scope>NUCLEOTIDE SEQUENCE [LARGE SCALE GENOMIC DNA]</scope>
    <source>
        <strain evidence="7">DSM 23976 / ICMP 18418 / T49</strain>
    </source>
</reference>
<evidence type="ECO:0000313" key="6">
    <source>
        <dbReference type="EMBL" id="CCW34017.1"/>
    </source>
</evidence>
<feature type="transmembrane region" description="Helical" evidence="5">
    <location>
        <begin position="291"/>
        <end position="308"/>
    </location>
</feature>
<keyword evidence="4 5" id="KW-0472">Membrane</keyword>
<feature type="transmembrane region" description="Helical" evidence="5">
    <location>
        <begin position="220"/>
        <end position="241"/>
    </location>
</feature>
<dbReference type="CDD" id="cd13963">
    <property type="entry name" value="PT_UbiA_2"/>
    <property type="match status" value="1"/>
</dbReference>
<keyword evidence="3 5" id="KW-1133">Transmembrane helix</keyword>
<dbReference type="OrthoDB" id="9803632at2"/>
<dbReference type="AlphaFoldDB" id="S0EUK5"/>
<proteinExistence type="predicted"/>
<evidence type="ECO:0000256" key="2">
    <source>
        <dbReference type="ARBA" id="ARBA00022692"/>
    </source>
</evidence>
<dbReference type="GO" id="GO:0016020">
    <property type="term" value="C:membrane"/>
    <property type="evidence" value="ECO:0007669"/>
    <property type="project" value="UniProtKB-SubCell"/>
</dbReference>
<gene>
    <name evidence="6" type="ORF">CCALI_00179</name>
</gene>
<dbReference type="NCBIfam" id="NF008977">
    <property type="entry name" value="PRK12324.1-2"/>
    <property type="match status" value="1"/>
</dbReference>
<evidence type="ECO:0000256" key="1">
    <source>
        <dbReference type="ARBA" id="ARBA00004141"/>
    </source>
</evidence>
<keyword evidence="6" id="KW-0808">Transferase</keyword>
<dbReference type="InterPro" id="IPR000537">
    <property type="entry name" value="UbiA_prenyltransferase"/>
</dbReference>
<evidence type="ECO:0000256" key="3">
    <source>
        <dbReference type="ARBA" id="ARBA00022989"/>
    </source>
</evidence>
<dbReference type="GO" id="GO:0016765">
    <property type="term" value="F:transferase activity, transferring alkyl or aryl (other than methyl) groups"/>
    <property type="evidence" value="ECO:0007669"/>
    <property type="project" value="InterPro"/>
</dbReference>
<keyword evidence="7" id="KW-1185">Reference proteome</keyword>
<name>S0EUK5_CHTCT</name>
<dbReference type="InterPro" id="IPR050475">
    <property type="entry name" value="Prenyltransferase_related"/>
</dbReference>
<feature type="transmembrane region" description="Helical" evidence="5">
    <location>
        <begin position="171"/>
        <end position="194"/>
    </location>
</feature>
<dbReference type="STRING" id="454171.CP488_00977"/>
<dbReference type="InParanoid" id="S0EUK5"/>
<dbReference type="HOGENOM" id="CLU_029423_0_1_0"/>